<dbReference type="InterPro" id="IPR029063">
    <property type="entry name" value="SAM-dependent_MTases_sf"/>
</dbReference>
<dbReference type="InterPro" id="IPR051419">
    <property type="entry name" value="Lys/N-term_MeTrsfase_sf"/>
</dbReference>
<keyword evidence="2 5" id="KW-0489">Methyltransferase</keyword>
<dbReference type="SUPFAM" id="SSF53335">
    <property type="entry name" value="S-adenosyl-L-methionine-dependent methyltransferases"/>
    <property type="match status" value="1"/>
</dbReference>
<keyword evidence="3 5" id="KW-0808">Transferase</keyword>
<evidence type="ECO:0000313" key="6">
    <source>
        <dbReference type="Proteomes" id="UP000218334"/>
    </source>
</evidence>
<keyword evidence="6" id="KW-1185">Reference proteome</keyword>
<dbReference type="GO" id="GO:0032259">
    <property type="term" value="P:methylation"/>
    <property type="evidence" value="ECO:0007669"/>
    <property type="project" value="UniProtKB-KW"/>
</dbReference>
<sequence>MDNLPEKNEQYGTKDYWDQRYQAESDVRSFDWFKKYSDIADLLRELIPDKTSKVLMLGCGNSTLSEDMYDDGYKNIVNVDYSSVVIEQMQKRHGTDRPEMEWRVMDVRELEFADDHFDVAIDKGTMDAMMTAKGDVWVRFTEADPPEQVVSDCTKEVDEVIRVLRKSSGLFLYLTFGQPHFRRRFLARPETSLHIKELGEAFHYYLYIVRT</sequence>
<feature type="domain" description="Methyltransferase" evidence="4">
    <location>
        <begin position="54"/>
        <end position="126"/>
    </location>
</feature>
<dbReference type="STRING" id="1076256.A0A2H3BNP8"/>
<protein>
    <submittedName>
        <fullName evidence="5">S-adenosyl-L-methionine-dependent methyltransferase</fullName>
    </submittedName>
</protein>
<dbReference type="InterPro" id="IPR041698">
    <property type="entry name" value="Methyltransf_25"/>
</dbReference>
<dbReference type="EMBL" id="KZ293422">
    <property type="protein sequence ID" value="PBK72505.1"/>
    <property type="molecule type" value="Genomic_DNA"/>
</dbReference>
<name>A0A2H3BNP8_9AGAR</name>
<dbReference type="GO" id="GO:0008168">
    <property type="term" value="F:methyltransferase activity"/>
    <property type="evidence" value="ECO:0007669"/>
    <property type="project" value="UniProtKB-KW"/>
</dbReference>
<proteinExistence type="inferred from homology"/>
<organism evidence="5 6">
    <name type="scientific">Armillaria solidipes</name>
    <dbReference type="NCBI Taxonomy" id="1076256"/>
    <lineage>
        <taxon>Eukaryota</taxon>
        <taxon>Fungi</taxon>
        <taxon>Dikarya</taxon>
        <taxon>Basidiomycota</taxon>
        <taxon>Agaricomycotina</taxon>
        <taxon>Agaricomycetes</taxon>
        <taxon>Agaricomycetidae</taxon>
        <taxon>Agaricales</taxon>
        <taxon>Marasmiineae</taxon>
        <taxon>Physalacriaceae</taxon>
        <taxon>Armillaria</taxon>
    </lineage>
</organism>
<dbReference type="Pfam" id="PF13649">
    <property type="entry name" value="Methyltransf_25"/>
    <property type="match status" value="1"/>
</dbReference>
<accession>A0A2H3BNP8</accession>
<dbReference type="CDD" id="cd02440">
    <property type="entry name" value="AdoMet_MTases"/>
    <property type="match status" value="1"/>
</dbReference>
<evidence type="ECO:0000256" key="3">
    <source>
        <dbReference type="ARBA" id="ARBA00022679"/>
    </source>
</evidence>
<dbReference type="AlphaFoldDB" id="A0A2H3BNP8"/>
<evidence type="ECO:0000256" key="2">
    <source>
        <dbReference type="ARBA" id="ARBA00022603"/>
    </source>
</evidence>
<gene>
    <name evidence="5" type="ORF">ARMSODRAFT_761531</name>
</gene>
<dbReference type="PANTHER" id="PTHR12176">
    <property type="entry name" value="SAM-DEPENDENT METHYLTRANSFERASE SUPERFAMILY PROTEIN"/>
    <property type="match status" value="1"/>
</dbReference>
<evidence type="ECO:0000259" key="4">
    <source>
        <dbReference type="Pfam" id="PF13649"/>
    </source>
</evidence>
<reference evidence="6" key="1">
    <citation type="journal article" date="2017" name="Nat. Ecol. Evol.">
        <title>Genome expansion and lineage-specific genetic innovations in the forest pathogenic fungi Armillaria.</title>
        <authorList>
            <person name="Sipos G."/>
            <person name="Prasanna A.N."/>
            <person name="Walter M.C."/>
            <person name="O'Connor E."/>
            <person name="Balint B."/>
            <person name="Krizsan K."/>
            <person name="Kiss B."/>
            <person name="Hess J."/>
            <person name="Varga T."/>
            <person name="Slot J."/>
            <person name="Riley R."/>
            <person name="Boka B."/>
            <person name="Rigling D."/>
            <person name="Barry K."/>
            <person name="Lee J."/>
            <person name="Mihaltcheva S."/>
            <person name="LaButti K."/>
            <person name="Lipzen A."/>
            <person name="Waldron R."/>
            <person name="Moloney N.M."/>
            <person name="Sperisen C."/>
            <person name="Kredics L."/>
            <person name="Vagvoelgyi C."/>
            <person name="Patrignani A."/>
            <person name="Fitzpatrick D."/>
            <person name="Nagy I."/>
            <person name="Doyle S."/>
            <person name="Anderson J.B."/>
            <person name="Grigoriev I.V."/>
            <person name="Gueldener U."/>
            <person name="Muensterkoetter M."/>
            <person name="Nagy L.G."/>
        </authorList>
    </citation>
    <scope>NUCLEOTIDE SEQUENCE [LARGE SCALE GENOMIC DNA]</scope>
    <source>
        <strain evidence="6">28-4</strain>
    </source>
</reference>
<evidence type="ECO:0000256" key="1">
    <source>
        <dbReference type="ARBA" id="ARBA00008361"/>
    </source>
</evidence>
<evidence type="ECO:0000313" key="5">
    <source>
        <dbReference type="EMBL" id="PBK72505.1"/>
    </source>
</evidence>
<dbReference type="FunFam" id="3.40.50.150:FF:000217">
    <property type="entry name" value="Methyltransferase protein 13"/>
    <property type="match status" value="1"/>
</dbReference>
<comment type="similarity">
    <text evidence="1">Belongs to the methyltransferase superfamily.</text>
</comment>
<dbReference type="Proteomes" id="UP000218334">
    <property type="component" value="Unassembled WGS sequence"/>
</dbReference>
<dbReference type="Gene3D" id="3.40.50.150">
    <property type="entry name" value="Vaccinia Virus protein VP39"/>
    <property type="match status" value="1"/>
</dbReference>
<dbReference type="PANTHER" id="PTHR12176:SF80">
    <property type="entry name" value="EEF1A LYSINE METHYLTRANSFERASE 4"/>
    <property type="match status" value="1"/>
</dbReference>